<feature type="active site" description="Acyl-thioester intermediate" evidence="4">
    <location>
        <position position="139"/>
    </location>
</feature>
<feature type="domain" description="Chalcone/stilbene synthase C-terminal" evidence="6">
    <location>
        <begin position="229"/>
        <end position="360"/>
    </location>
</feature>
<keyword evidence="3" id="KW-0012">Acyltransferase</keyword>
<keyword evidence="2" id="KW-0808">Transferase</keyword>
<dbReference type="PANTHER" id="PTHR11877:SF99">
    <property type="entry name" value="1,3,6,8-TETRAHYDROXYNAPHTHALENE SYNTHASE"/>
    <property type="match status" value="1"/>
</dbReference>
<reference evidence="7" key="1">
    <citation type="submission" date="2019-06" db="EMBL/GenBank/DDBJ databases">
        <title>Whole genome shotgun sequence of Cellulomonas cellasea NBRC 3753.</title>
        <authorList>
            <person name="Hosoyama A."/>
            <person name="Uohara A."/>
            <person name="Ohji S."/>
            <person name="Ichikawa N."/>
        </authorList>
    </citation>
    <scope>NUCLEOTIDE SEQUENCE [LARGE SCALE GENOMIC DNA]</scope>
    <source>
        <strain evidence="7">NBRC 3753</strain>
    </source>
</reference>
<dbReference type="AlphaFoldDB" id="A0A4Y3KZM8"/>
<name>A0A4Y3KZM8_9CELL</name>
<dbReference type="CDD" id="cd00831">
    <property type="entry name" value="CHS_like"/>
    <property type="match status" value="1"/>
</dbReference>
<evidence type="ECO:0000259" key="6">
    <source>
        <dbReference type="Pfam" id="PF02797"/>
    </source>
</evidence>
<dbReference type="InterPro" id="IPR012328">
    <property type="entry name" value="Chalcone/stilbene_synt_C"/>
</dbReference>
<dbReference type="SUPFAM" id="SSF53901">
    <property type="entry name" value="Thiolase-like"/>
    <property type="match status" value="2"/>
</dbReference>
<dbReference type="PIRSF" id="PIRSF000451">
    <property type="entry name" value="PKS_III"/>
    <property type="match status" value="1"/>
</dbReference>
<organism evidence="7 8">
    <name type="scientific">Cellulomonas cellasea</name>
    <dbReference type="NCBI Taxonomy" id="43670"/>
    <lineage>
        <taxon>Bacteria</taxon>
        <taxon>Bacillati</taxon>
        <taxon>Actinomycetota</taxon>
        <taxon>Actinomycetes</taxon>
        <taxon>Micrococcales</taxon>
        <taxon>Cellulomonadaceae</taxon>
        <taxon>Cellulomonas</taxon>
    </lineage>
</organism>
<evidence type="ECO:0000256" key="4">
    <source>
        <dbReference type="PIRSR" id="PIRSR000451-1"/>
    </source>
</evidence>
<dbReference type="InterPro" id="IPR001099">
    <property type="entry name" value="Chalcone/stilbene_synt_N"/>
</dbReference>
<evidence type="ECO:0000259" key="5">
    <source>
        <dbReference type="Pfam" id="PF00195"/>
    </source>
</evidence>
<dbReference type="InterPro" id="IPR011141">
    <property type="entry name" value="Polyketide_synthase_type-III"/>
</dbReference>
<dbReference type="Pfam" id="PF00195">
    <property type="entry name" value="Chal_sti_synt_N"/>
    <property type="match status" value="1"/>
</dbReference>
<gene>
    <name evidence="7" type="ORF">CCE01nite_28530</name>
</gene>
<evidence type="ECO:0000256" key="1">
    <source>
        <dbReference type="ARBA" id="ARBA00005531"/>
    </source>
</evidence>
<dbReference type="InterPro" id="IPR016039">
    <property type="entry name" value="Thiolase-like"/>
</dbReference>
<comment type="similarity">
    <text evidence="1">Belongs to the thiolase-like superfamily. Chalcone/stilbene synthases family.</text>
</comment>
<comment type="caution">
    <text evidence="7">The sequence shown here is derived from an EMBL/GenBank/DDBJ whole genome shotgun (WGS) entry which is preliminary data.</text>
</comment>
<dbReference type="Pfam" id="PF02797">
    <property type="entry name" value="Chal_sti_synt_C"/>
    <property type="match status" value="1"/>
</dbReference>
<dbReference type="Proteomes" id="UP000317046">
    <property type="component" value="Unassembled WGS sequence"/>
</dbReference>
<proteinExistence type="inferred from homology"/>
<dbReference type="GO" id="GO:0030639">
    <property type="term" value="P:polyketide biosynthetic process"/>
    <property type="evidence" value="ECO:0007669"/>
    <property type="project" value="TreeGrafter"/>
</dbReference>
<evidence type="ECO:0000256" key="3">
    <source>
        <dbReference type="ARBA" id="ARBA00023315"/>
    </source>
</evidence>
<sequence length="368" mass="37542">MSRLVAVAPVVPDHVYAQADITAEIGPLLAPSPARRALLDRFHGASGVSTRHFALPLEKYAALTSFDQGNDLFISIGAELAERALRTALDSAGLEPSDVDFVLFTSVTGISAPSIDSLLVERIGLRRDVKRLPSFGLGCVAGAAGLARVHDYLVGHPHDVAVLLSVELCSLTIQHGDDSTANLVSSGLFGDGAAAVVLVGEERARETDAAAGGTPAGVDVVGSRSAVYANSAATLGWDIGGSGFRIVLGAGLADVVEEHLAGDVAALLDEHGLTHADVASWVGHAGGPRILEAAQRALGLPDGALDRSWSSLARVGNLSSASVLHVLADTLADGAPSPGEPAVLFAFGPGVSAELVLLRGAGTENRSC</sequence>
<evidence type="ECO:0000313" key="7">
    <source>
        <dbReference type="EMBL" id="GEA88904.1"/>
    </source>
</evidence>
<dbReference type="RefSeq" id="WP_034625442.1">
    <property type="nucleotide sequence ID" value="NZ_BJLR01000026.1"/>
</dbReference>
<evidence type="ECO:0000313" key="8">
    <source>
        <dbReference type="Proteomes" id="UP000317046"/>
    </source>
</evidence>
<feature type="domain" description="Chalcone/stilbene synthase N-terminal" evidence="5">
    <location>
        <begin position="63"/>
        <end position="198"/>
    </location>
</feature>
<accession>A0A4Y3KZM8</accession>
<keyword evidence="8" id="KW-1185">Reference proteome</keyword>
<dbReference type="Gene3D" id="3.40.47.10">
    <property type="match status" value="2"/>
</dbReference>
<protein>
    <submittedName>
        <fullName evidence="7">Stilbene synthase</fullName>
    </submittedName>
</protein>
<evidence type="ECO:0000256" key="2">
    <source>
        <dbReference type="ARBA" id="ARBA00022679"/>
    </source>
</evidence>
<dbReference type="EMBL" id="BJLR01000026">
    <property type="protein sequence ID" value="GEA88904.1"/>
    <property type="molecule type" value="Genomic_DNA"/>
</dbReference>
<dbReference type="GO" id="GO:0016747">
    <property type="term" value="F:acyltransferase activity, transferring groups other than amino-acyl groups"/>
    <property type="evidence" value="ECO:0007669"/>
    <property type="project" value="InterPro"/>
</dbReference>
<dbReference type="PANTHER" id="PTHR11877">
    <property type="entry name" value="HYDROXYMETHYLGLUTARYL-COA SYNTHASE"/>
    <property type="match status" value="1"/>
</dbReference>